<keyword evidence="2" id="KW-0547">Nucleotide-binding</keyword>
<accession>A0A4R3YDM9</accession>
<keyword evidence="1 8" id="KW-0436">Ligase</keyword>
<protein>
    <recommendedName>
        <fullName evidence="5">biotin--[biotin carboxyl-carrier protein] ligase</fullName>
        <ecNumber evidence="5">6.3.4.15</ecNumber>
    </recommendedName>
</protein>
<dbReference type="PROSITE" id="PS51733">
    <property type="entry name" value="BPL_LPL_CATALYTIC"/>
    <property type="match status" value="1"/>
</dbReference>
<dbReference type="EC" id="6.3.4.15" evidence="5"/>
<dbReference type="NCBIfam" id="TIGR00121">
    <property type="entry name" value="birA_ligase"/>
    <property type="match status" value="1"/>
</dbReference>
<keyword evidence="4" id="KW-0092">Biotin</keyword>
<evidence type="ECO:0000313" key="11">
    <source>
        <dbReference type="Proteomes" id="UP000305526"/>
    </source>
</evidence>
<dbReference type="PANTHER" id="PTHR12835">
    <property type="entry name" value="BIOTIN PROTEIN LIGASE"/>
    <property type="match status" value="1"/>
</dbReference>
<evidence type="ECO:0000256" key="6">
    <source>
        <dbReference type="ARBA" id="ARBA00047846"/>
    </source>
</evidence>
<dbReference type="Proteomes" id="UP000305526">
    <property type="component" value="Unassembled WGS sequence"/>
</dbReference>
<evidence type="ECO:0000313" key="10">
    <source>
        <dbReference type="Proteomes" id="UP000294619"/>
    </source>
</evidence>
<proteinExistence type="predicted"/>
<dbReference type="SUPFAM" id="SSF50037">
    <property type="entry name" value="C-terminal domain of transcriptional repressors"/>
    <property type="match status" value="1"/>
</dbReference>
<name>A0A4R3YDM9_9PAST</name>
<keyword evidence="11" id="KW-1185">Reference proteome</keyword>
<reference evidence="9 11" key="2">
    <citation type="submission" date="2019-05" db="EMBL/GenBank/DDBJ databases">
        <title>Pasteurellaceae isolates from reptiles.</title>
        <authorList>
            <person name="Bojesen A.M."/>
            <person name="Lund E."/>
        </authorList>
    </citation>
    <scope>NUCLEOTIDE SEQUENCE [LARGE SCALE GENOMIC DNA]</scope>
    <source>
        <strain evidence="9 11">ELNT2x</strain>
    </source>
</reference>
<evidence type="ECO:0000256" key="3">
    <source>
        <dbReference type="ARBA" id="ARBA00022840"/>
    </source>
</evidence>
<sequence length="320" mass="36047">MLDQTLLESVLRLLADGKPHLLMPMPAEQQRAILQQLAAWHLQPQQDAQQRYQLARPLDLLDQTVINRMLEQGSVRVFRCLDSTNEFLLNDKSLPSGTVCTAEMQTAGRGRRGRVWHSPFAQNLYFSLLRHFQQAPEQLKAISLVTAICIADTLVALGVQGISIKWPNDIYLHGRKLGGILIESRRFSTETQELVIGVGLNLAMQTSAALQIDQAWANLSESAVRIERNHLVATLANHLQRAFTQIEQGNISHYLQRWQDYDHFYQQPITLLLEQHSISGICCGIDPQSGELLLKTADQQLQRFAIGEISLRALSVDPNC</sequence>
<dbReference type="EMBL" id="SMCP01000002">
    <property type="protein sequence ID" value="TCV89228.1"/>
    <property type="molecule type" value="Genomic_DNA"/>
</dbReference>
<comment type="catalytic activity">
    <reaction evidence="6">
        <text>biotin + L-lysyl-[protein] + ATP = N(6)-biotinyl-L-lysyl-[protein] + AMP + diphosphate + H(+)</text>
        <dbReference type="Rhea" id="RHEA:11756"/>
        <dbReference type="Rhea" id="RHEA-COMP:9752"/>
        <dbReference type="Rhea" id="RHEA-COMP:10505"/>
        <dbReference type="ChEBI" id="CHEBI:15378"/>
        <dbReference type="ChEBI" id="CHEBI:29969"/>
        <dbReference type="ChEBI" id="CHEBI:30616"/>
        <dbReference type="ChEBI" id="CHEBI:33019"/>
        <dbReference type="ChEBI" id="CHEBI:57586"/>
        <dbReference type="ChEBI" id="CHEBI:83144"/>
        <dbReference type="ChEBI" id="CHEBI:456215"/>
        <dbReference type="EC" id="6.3.4.15"/>
    </reaction>
</comment>
<dbReference type="Proteomes" id="UP000294619">
    <property type="component" value="Unassembled WGS sequence"/>
</dbReference>
<evidence type="ECO:0000256" key="4">
    <source>
        <dbReference type="ARBA" id="ARBA00023267"/>
    </source>
</evidence>
<keyword evidence="3" id="KW-0067">ATP-binding</keyword>
<dbReference type="Pfam" id="PF02237">
    <property type="entry name" value="BPL_C"/>
    <property type="match status" value="1"/>
</dbReference>
<feature type="domain" description="BPL/LPL catalytic" evidence="7">
    <location>
        <begin position="59"/>
        <end position="247"/>
    </location>
</feature>
<dbReference type="CDD" id="cd16442">
    <property type="entry name" value="BPL"/>
    <property type="match status" value="1"/>
</dbReference>
<dbReference type="InterPro" id="IPR008988">
    <property type="entry name" value="Transcriptional_repressor_C"/>
</dbReference>
<evidence type="ECO:0000256" key="5">
    <source>
        <dbReference type="ARBA" id="ARBA00024227"/>
    </source>
</evidence>
<dbReference type="RefSeq" id="WP_132964987.1">
    <property type="nucleotide sequence ID" value="NZ_LEKL01000019.1"/>
</dbReference>
<gene>
    <name evidence="8" type="ORF">EDC16_102105</name>
    <name evidence="9" type="ORF">FHQ21_01510</name>
</gene>
<dbReference type="Gene3D" id="3.30.930.10">
    <property type="entry name" value="Bira Bifunctional Protein, Domain 2"/>
    <property type="match status" value="1"/>
</dbReference>
<dbReference type="GO" id="GO:0004077">
    <property type="term" value="F:biotin--[biotin carboxyl-carrier protein] ligase activity"/>
    <property type="evidence" value="ECO:0007669"/>
    <property type="project" value="UniProtKB-EC"/>
</dbReference>
<dbReference type="InterPro" id="IPR004408">
    <property type="entry name" value="Biotin_CoA_COase_ligase"/>
</dbReference>
<dbReference type="PANTHER" id="PTHR12835:SF5">
    <property type="entry name" value="BIOTIN--PROTEIN LIGASE"/>
    <property type="match status" value="1"/>
</dbReference>
<dbReference type="InterPro" id="IPR045864">
    <property type="entry name" value="aa-tRNA-synth_II/BPL/LPL"/>
</dbReference>
<dbReference type="InterPro" id="IPR004143">
    <property type="entry name" value="BPL_LPL_catalytic"/>
</dbReference>
<dbReference type="EMBL" id="VDGV01000009">
    <property type="protein sequence ID" value="TNG93293.1"/>
    <property type="molecule type" value="Genomic_DNA"/>
</dbReference>
<evidence type="ECO:0000313" key="9">
    <source>
        <dbReference type="EMBL" id="TNG93293.1"/>
    </source>
</evidence>
<dbReference type="GO" id="GO:0005524">
    <property type="term" value="F:ATP binding"/>
    <property type="evidence" value="ECO:0007669"/>
    <property type="project" value="UniProtKB-KW"/>
</dbReference>
<comment type="caution">
    <text evidence="8">The sequence shown here is derived from an EMBL/GenBank/DDBJ whole genome shotgun (WGS) entry which is preliminary data.</text>
</comment>
<evidence type="ECO:0000259" key="7">
    <source>
        <dbReference type="PROSITE" id="PS51733"/>
    </source>
</evidence>
<evidence type="ECO:0000256" key="2">
    <source>
        <dbReference type="ARBA" id="ARBA00022741"/>
    </source>
</evidence>
<evidence type="ECO:0000256" key="1">
    <source>
        <dbReference type="ARBA" id="ARBA00022598"/>
    </source>
</evidence>
<dbReference type="Gene3D" id="2.30.30.100">
    <property type="match status" value="1"/>
</dbReference>
<dbReference type="AlphaFoldDB" id="A0A4R3YDM9"/>
<reference evidence="8 10" key="1">
    <citation type="submission" date="2019-03" db="EMBL/GenBank/DDBJ databases">
        <title>Genomic Encyclopedia of Type Strains, Phase IV (KMG-IV): sequencing the most valuable type-strain genomes for metagenomic binning, comparative biology and taxonomic classification.</title>
        <authorList>
            <person name="Goeker M."/>
        </authorList>
    </citation>
    <scope>NUCLEOTIDE SEQUENCE [LARGE SCALE GENOMIC DNA]</scope>
    <source>
        <strain evidence="8 10">DSM 28140</strain>
    </source>
</reference>
<evidence type="ECO:0000313" key="8">
    <source>
        <dbReference type="EMBL" id="TCV89228.1"/>
    </source>
</evidence>
<organism evidence="8 10">
    <name type="scientific">Testudinibacter aquarius</name>
    <dbReference type="NCBI Taxonomy" id="1524974"/>
    <lineage>
        <taxon>Bacteria</taxon>
        <taxon>Pseudomonadati</taxon>
        <taxon>Pseudomonadota</taxon>
        <taxon>Gammaproteobacteria</taxon>
        <taxon>Pasteurellales</taxon>
        <taxon>Pasteurellaceae</taxon>
        <taxon>Testudinibacter</taxon>
    </lineage>
</organism>
<dbReference type="InterPro" id="IPR003142">
    <property type="entry name" value="BPL_C"/>
</dbReference>
<dbReference type="Pfam" id="PF03099">
    <property type="entry name" value="BPL_LplA_LipB"/>
    <property type="match status" value="1"/>
</dbReference>
<dbReference type="GO" id="GO:0005737">
    <property type="term" value="C:cytoplasm"/>
    <property type="evidence" value="ECO:0007669"/>
    <property type="project" value="TreeGrafter"/>
</dbReference>
<dbReference type="SUPFAM" id="SSF55681">
    <property type="entry name" value="Class II aaRS and biotin synthetases"/>
    <property type="match status" value="1"/>
</dbReference>